<dbReference type="Pfam" id="PF01583">
    <property type="entry name" value="APS_kinase"/>
    <property type="match status" value="1"/>
</dbReference>
<dbReference type="PANTHER" id="PTHR42700">
    <property type="entry name" value="SULFATE ADENYLYLTRANSFERASE"/>
    <property type="match status" value="1"/>
</dbReference>
<evidence type="ECO:0000259" key="8">
    <source>
        <dbReference type="Pfam" id="PF01583"/>
    </source>
</evidence>
<keyword evidence="6 7" id="KW-0418">Kinase</keyword>
<dbReference type="InterPro" id="IPR027417">
    <property type="entry name" value="P-loop_NTPase"/>
</dbReference>
<proteinExistence type="inferred from homology"/>
<evidence type="ECO:0000256" key="5">
    <source>
        <dbReference type="ARBA" id="ARBA00022840"/>
    </source>
</evidence>
<comment type="caution">
    <text evidence="9">The sequence shown here is derived from an EMBL/GenBank/DDBJ whole genome shotgun (WGS) entry which is preliminary data.</text>
</comment>
<reference evidence="10" key="1">
    <citation type="journal article" date="2019" name="Int. J. Syst. Evol. Microbiol.">
        <title>The Global Catalogue of Microorganisms (GCM) 10K type strain sequencing project: providing services to taxonomists for standard genome sequencing and annotation.</title>
        <authorList>
            <consortium name="The Broad Institute Genomics Platform"/>
            <consortium name="The Broad Institute Genome Sequencing Center for Infectious Disease"/>
            <person name="Wu L."/>
            <person name="Ma J."/>
        </authorList>
    </citation>
    <scope>NUCLEOTIDE SEQUENCE [LARGE SCALE GENOMIC DNA]</scope>
    <source>
        <strain evidence="10">CCM 8702</strain>
    </source>
</reference>
<dbReference type="InterPro" id="IPR002891">
    <property type="entry name" value="APS"/>
</dbReference>
<keyword evidence="3 6" id="KW-0808">Transferase</keyword>
<sequence length="193" mass="21498">MTNFDATKAGRTFWLTGLPCSGKTTTAIAFAETLAERGVAVEVLDGDELRRRIGGGLGFSQEDRMENVRRAVYLSGLLNKHGVTTIVSLISPYAEMRNYARSELSRFVEVYIECPLEECERRDVKGMYALARQGKITSFTGVSDVYEVPVSPELILRTDQDSVHENVAKLLESFDQDQFTAHLHTESTLSSPK</sequence>
<comment type="catalytic activity">
    <reaction evidence="1 6 7">
        <text>adenosine 5'-phosphosulfate + ATP = 3'-phosphoadenylyl sulfate + ADP + H(+)</text>
        <dbReference type="Rhea" id="RHEA:24152"/>
        <dbReference type="ChEBI" id="CHEBI:15378"/>
        <dbReference type="ChEBI" id="CHEBI:30616"/>
        <dbReference type="ChEBI" id="CHEBI:58243"/>
        <dbReference type="ChEBI" id="CHEBI:58339"/>
        <dbReference type="ChEBI" id="CHEBI:456216"/>
        <dbReference type="EC" id="2.7.1.25"/>
    </reaction>
</comment>
<dbReference type="GO" id="GO:0016301">
    <property type="term" value="F:kinase activity"/>
    <property type="evidence" value="ECO:0007669"/>
    <property type="project" value="UniProtKB-KW"/>
</dbReference>
<keyword evidence="6" id="KW-0597">Phosphoprotein</keyword>
<evidence type="ECO:0000256" key="7">
    <source>
        <dbReference type="RuleBase" id="RU004347"/>
    </source>
</evidence>
<comment type="similarity">
    <text evidence="6 7">Belongs to the APS kinase family.</text>
</comment>
<keyword evidence="10" id="KW-1185">Reference proteome</keyword>
<dbReference type="NCBIfam" id="NF003013">
    <property type="entry name" value="PRK03846.1"/>
    <property type="match status" value="1"/>
</dbReference>
<dbReference type="Gene3D" id="3.40.50.300">
    <property type="entry name" value="P-loop containing nucleotide triphosphate hydrolases"/>
    <property type="match status" value="1"/>
</dbReference>
<protein>
    <recommendedName>
        <fullName evidence="2 6">Adenylyl-sulfate kinase</fullName>
        <ecNumber evidence="2 6">2.7.1.25</ecNumber>
    </recommendedName>
    <alternativeName>
        <fullName evidence="6">APS kinase</fullName>
    </alternativeName>
    <alternativeName>
        <fullName evidence="6">ATP adenosine-5'-phosphosulfate 3'-phosphotransferase</fullName>
    </alternativeName>
    <alternativeName>
        <fullName evidence="6">Adenosine-5'-phosphosulfate kinase</fullName>
    </alternativeName>
</protein>
<evidence type="ECO:0000256" key="1">
    <source>
        <dbReference type="ARBA" id="ARBA00001823"/>
    </source>
</evidence>
<dbReference type="Proteomes" id="UP000605427">
    <property type="component" value="Unassembled WGS sequence"/>
</dbReference>
<evidence type="ECO:0000256" key="3">
    <source>
        <dbReference type="ARBA" id="ARBA00022679"/>
    </source>
</evidence>
<evidence type="ECO:0000313" key="10">
    <source>
        <dbReference type="Proteomes" id="UP000605427"/>
    </source>
</evidence>
<name>A0ABQ1ZNI5_9BACL</name>
<dbReference type="InterPro" id="IPR050512">
    <property type="entry name" value="Sulf_AdTrans/APS_kinase"/>
</dbReference>
<comment type="function">
    <text evidence="6 7">Catalyzes the synthesis of activated sulfate.</text>
</comment>
<dbReference type="InterPro" id="IPR059117">
    <property type="entry name" value="APS_kinase_dom"/>
</dbReference>
<feature type="active site" description="Phosphoserine intermediate" evidence="6">
    <location>
        <position position="91"/>
    </location>
</feature>
<comment type="pathway">
    <text evidence="6 7">Sulfur metabolism; hydrogen sulfide biosynthesis; sulfite from sulfate: step 2/3.</text>
</comment>
<dbReference type="EMBL" id="BMDD01000001">
    <property type="protein sequence ID" value="GGH72462.1"/>
    <property type="molecule type" value="Genomic_DNA"/>
</dbReference>
<dbReference type="HAMAP" id="MF_00065">
    <property type="entry name" value="Adenylyl_sulf_kinase"/>
    <property type="match status" value="1"/>
</dbReference>
<dbReference type="NCBIfam" id="TIGR00455">
    <property type="entry name" value="apsK"/>
    <property type="match status" value="1"/>
</dbReference>
<dbReference type="PANTHER" id="PTHR42700:SF1">
    <property type="entry name" value="SULFATE ADENYLYLTRANSFERASE"/>
    <property type="match status" value="1"/>
</dbReference>
<gene>
    <name evidence="6 9" type="primary">cysC</name>
    <name evidence="9" type="ORF">GCM10007362_10610</name>
</gene>
<dbReference type="RefSeq" id="WP_172240072.1">
    <property type="nucleotide sequence ID" value="NZ_BMDD01000001.1"/>
</dbReference>
<dbReference type="EC" id="2.7.1.25" evidence="2 6"/>
<evidence type="ECO:0000313" key="9">
    <source>
        <dbReference type="EMBL" id="GGH72462.1"/>
    </source>
</evidence>
<accession>A0ABQ1ZNI5</accession>
<evidence type="ECO:0000256" key="4">
    <source>
        <dbReference type="ARBA" id="ARBA00022741"/>
    </source>
</evidence>
<dbReference type="SUPFAM" id="SSF52540">
    <property type="entry name" value="P-loop containing nucleoside triphosphate hydrolases"/>
    <property type="match status" value="1"/>
</dbReference>
<keyword evidence="5 6" id="KW-0067">ATP-binding</keyword>
<feature type="binding site" evidence="6">
    <location>
        <begin position="17"/>
        <end position="24"/>
    </location>
    <ligand>
        <name>ATP</name>
        <dbReference type="ChEBI" id="CHEBI:30616"/>
    </ligand>
</feature>
<dbReference type="CDD" id="cd02027">
    <property type="entry name" value="APSK"/>
    <property type="match status" value="1"/>
</dbReference>
<organism evidence="9 10">
    <name type="scientific">Saccharibacillus endophyticus</name>
    <dbReference type="NCBI Taxonomy" id="2060666"/>
    <lineage>
        <taxon>Bacteria</taxon>
        <taxon>Bacillati</taxon>
        <taxon>Bacillota</taxon>
        <taxon>Bacilli</taxon>
        <taxon>Bacillales</taxon>
        <taxon>Paenibacillaceae</taxon>
        <taxon>Saccharibacillus</taxon>
    </lineage>
</organism>
<feature type="domain" description="APS kinase" evidence="8">
    <location>
        <begin position="10"/>
        <end position="156"/>
    </location>
</feature>
<evidence type="ECO:0000256" key="2">
    <source>
        <dbReference type="ARBA" id="ARBA00012121"/>
    </source>
</evidence>
<evidence type="ECO:0000256" key="6">
    <source>
        <dbReference type="HAMAP-Rule" id="MF_00065"/>
    </source>
</evidence>
<keyword evidence="4 6" id="KW-0547">Nucleotide-binding</keyword>